<dbReference type="Pfam" id="PF00497">
    <property type="entry name" value="SBP_bac_3"/>
    <property type="match status" value="1"/>
</dbReference>
<dbReference type="Proteomes" id="UP000245390">
    <property type="component" value="Unassembled WGS sequence"/>
</dbReference>
<keyword evidence="2" id="KW-0472">Membrane</keyword>
<keyword evidence="1" id="KW-0732">Signal</keyword>
<dbReference type="PANTHER" id="PTHR35936:SF19">
    <property type="entry name" value="AMINO-ACID-BINDING PROTEIN YXEM-RELATED"/>
    <property type="match status" value="1"/>
</dbReference>
<keyword evidence="5" id="KW-1185">Reference proteome</keyword>
<dbReference type="EMBL" id="QGGV01000008">
    <property type="protein sequence ID" value="PWK55132.1"/>
    <property type="molecule type" value="Genomic_DNA"/>
</dbReference>
<evidence type="ECO:0000259" key="3">
    <source>
        <dbReference type="SMART" id="SM00062"/>
    </source>
</evidence>
<keyword evidence="2" id="KW-0812">Transmembrane</keyword>
<protein>
    <submittedName>
        <fullName evidence="4">Amino acid ABC transporter substrate-binding protein (PAAT family)</fullName>
    </submittedName>
</protein>
<dbReference type="AlphaFoldDB" id="A0A316G395"/>
<evidence type="ECO:0000256" key="1">
    <source>
        <dbReference type="ARBA" id="ARBA00022729"/>
    </source>
</evidence>
<dbReference type="PANTHER" id="PTHR35936">
    <property type="entry name" value="MEMBRANE-BOUND LYTIC MUREIN TRANSGLYCOSYLASE F"/>
    <property type="match status" value="1"/>
</dbReference>
<dbReference type="InterPro" id="IPR001638">
    <property type="entry name" value="Solute-binding_3/MltF_N"/>
</dbReference>
<name>A0A316G395_9RHOB</name>
<dbReference type="SMART" id="SM00062">
    <property type="entry name" value="PBPb"/>
    <property type="match status" value="1"/>
</dbReference>
<sequence length="274" mass="29477">MSVQTLRRQARDLGGMVTVVGLMLLVTFLPPDTSLKEVKAKGVIRACVPTRYPPLVTGDADRPGIDIELLRAVADHLGVRLLFTPSDAMGRDFNPRNWAINRGKCQLLAGGVVDSALTRSFLDTGPPYAETGWAIMAPAPLESIDGLTLGALTLVSGLDRIGLATYLRSHNVSVRVMRDDRAFVEGIAAGDLAGGISEALLASGLAAKNGWWAALMPDELARYNLVFGIWKGDLTLKRKIDEAFRQLHTDGTLAAILARYGAAPMGTANFMHKR</sequence>
<dbReference type="Gene3D" id="3.40.190.10">
    <property type="entry name" value="Periplasmic binding protein-like II"/>
    <property type="match status" value="2"/>
</dbReference>
<proteinExistence type="predicted"/>
<accession>A0A316G395</accession>
<comment type="caution">
    <text evidence="4">The sequence shown here is derived from an EMBL/GenBank/DDBJ whole genome shotgun (WGS) entry which is preliminary data.</text>
</comment>
<evidence type="ECO:0000256" key="2">
    <source>
        <dbReference type="SAM" id="Phobius"/>
    </source>
</evidence>
<dbReference type="SUPFAM" id="SSF53850">
    <property type="entry name" value="Periplasmic binding protein-like II"/>
    <property type="match status" value="1"/>
</dbReference>
<reference evidence="4 5" key="1">
    <citation type="submission" date="2018-05" db="EMBL/GenBank/DDBJ databases">
        <title>Genomic Encyclopedia of Type Strains, Phase IV (KMG-IV): sequencing the most valuable type-strain genomes for metagenomic binning, comparative biology and taxonomic classification.</title>
        <authorList>
            <person name="Goeker M."/>
        </authorList>
    </citation>
    <scope>NUCLEOTIDE SEQUENCE [LARGE SCALE GENOMIC DNA]</scope>
    <source>
        <strain evidence="4 5">DSM 103371</strain>
    </source>
</reference>
<evidence type="ECO:0000313" key="4">
    <source>
        <dbReference type="EMBL" id="PWK55132.1"/>
    </source>
</evidence>
<gene>
    <name evidence="4" type="ORF">C8D95_1087</name>
</gene>
<organism evidence="4 5">
    <name type="scientific">Silicimonas algicola</name>
    <dbReference type="NCBI Taxonomy" id="1826607"/>
    <lineage>
        <taxon>Bacteria</taxon>
        <taxon>Pseudomonadati</taxon>
        <taxon>Pseudomonadota</taxon>
        <taxon>Alphaproteobacteria</taxon>
        <taxon>Rhodobacterales</taxon>
        <taxon>Paracoccaceae</taxon>
    </lineage>
</organism>
<feature type="domain" description="Solute-binding protein family 3/N-terminal" evidence="3">
    <location>
        <begin position="43"/>
        <end position="264"/>
    </location>
</feature>
<keyword evidence="2" id="KW-1133">Transmembrane helix</keyword>
<evidence type="ECO:0000313" key="5">
    <source>
        <dbReference type="Proteomes" id="UP000245390"/>
    </source>
</evidence>
<feature type="transmembrane region" description="Helical" evidence="2">
    <location>
        <begin position="12"/>
        <end position="29"/>
    </location>
</feature>